<sequence length="316" mass="34811">MRRRKFVGFGILVFVIALFAGVASKNFLKPAWAKEYSVEWSDQVGRMVTDLSYGEEEAQKFDLYLPADTSKKSYGLVVYLHAGGFTSGDKQDDKQILQWLASKGYVAVGINYTLATETNGASVTSQAQEIKESIPYVIEAAKKEGYSIDKMTVAGGSAGHTLAMIYAYRDAKEAPVPVVLTFGAVGPSSFYMEDWGIYGADTNLEAAAGLTSSMSGQEITEEMIADGSYKEIVNQISAVYWVTEETVPSVVIYGKHDKVQPYKGSLRLEEALKENGVDYQFITAEHSGHGLQNDYAANQEYMQLVEEYLAKYMPVD</sequence>
<dbReference type="OrthoDB" id="9815425at2"/>
<dbReference type="Proteomes" id="UP000305165">
    <property type="component" value="Unassembled WGS sequence"/>
</dbReference>
<evidence type="ECO:0000313" key="4">
    <source>
        <dbReference type="Proteomes" id="UP000305165"/>
    </source>
</evidence>
<accession>A0A4T2GIA7</accession>
<dbReference type="AlphaFoldDB" id="A0A4T2GIA7"/>
<comment type="caution">
    <text evidence="3">The sequence shown here is derived from an EMBL/GenBank/DDBJ whole genome shotgun (WGS) entry which is preliminary data.</text>
</comment>
<organism evidence="3 4">
    <name type="scientific">Streptococcus suis</name>
    <dbReference type="NCBI Taxonomy" id="1307"/>
    <lineage>
        <taxon>Bacteria</taxon>
        <taxon>Bacillati</taxon>
        <taxon>Bacillota</taxon>
        <taxon>Bacilli</taxon>
        <taxon>Lactobacillales</taxon>
        <taxon>Streptococcaceae</taxon>
        <taxon>Streptococcus</taxon>
    </lineage>
</organism>
<name>A0A4T2GIA7_STRSU</name>
<dbReference type="InterPro" id="IPR029058">
    <property type="entry name" value="AB_hydrolase_fold"/>
</dbReference>
<dbReference type="SUPFAM" id="SSF53474">
    <property type="entry name" value="alpha/beta-Hydrolases"/>
    <property type="match status" value="1"/>
</dbReference>
<evidence type="ECO:0000259" key="2">
    <source>
        <dbReference type="Pfam" id="PF20434"/>
    </source>
</evidence>
<dbReference type="Pfam" id="PF20434">
    <property type="entry name" value="BD-FAE"/>
    <property type="match status" value="1"/>
</dbReference>
<dbReference type="GO" id="GO:0016787">
    <property type="term" value="F:hydrolase activity"/>
    <property type="evidence" value="ECO:0007669"/>
    <property type="project" value="UniProtKB-KW"/>
</dbReference>
<dbReference type="InterPro" id="IPR049492">
    <property type="entry name" value="BD-FAE-like_dom"/>
</dbReference>
<keyword evidence="1 3" id="KW-0378">Hydrolase</keyword>
<dbReference type="Gene3D" id="3.40.50.1820">
    <property type="entry name" value="alpha/beta hydrolase"/>
    <property type="match status" value="1"/>
</dbReference>
<reference evidence="3 4" key="1">
    <citation type="submission" date="2019-04" db="EMBL/GenBank/DDBJ databases">
        <title>Genome analysis of Streptococcus suis strain WUSS424.</title>
        <authorList>
            <person name="Chen H."/>
            <person name="Gao X."/>
            <person name="Wu Z."/>
        </authorList>
    </citation>
    <scope>NUCLEOTIDE SEQUENCE [LARGE SCALE GENOMIC DNA]</scope>
    <source>
        <strain evidence="3 4">WUSS424</strain>
    </source>
</reference>
<proteinExistence type="predicted"/>
<gene>
    <name evidence="3" type="ORF">FAJ39_09220</name>
</gene>
<dbReference type="InterPro" id="IPR050300">
    <property type="entry name" value="GDXG_lipolytic_enzyme"/>
</dbReference>
<dbReference type="PANTHER" id="PTHR48081">
    <property type="entry name" value="AB HYDROLASE SUPERFAMILY PROTEIN C4A8.06C"/>
    <property type="match status" value="1"/>
</dbReference>
<dbReference type="EMBL" id="SSXO01000006">
    <property type="protein sequence ID" value="TIH98615.1"/>
    <property type="molecule type" value="Genomic_DNA"/>
</dbReference>
<protein>
    <submittedName>
        <fullName evidence="3">Alpha/beta hydrolase</fullName>
    </submittedName>
</protein>
<feature type="domain" description="BD-FAE-like" evidence="2">
    <location>
        <begin position="62"/>
        <end position="272"/>
    </location>
</feature>
<evidence type="ECO:0000256" key="1">
    <source>
        <dbReference type="ARBA" id="ARBA00022801"/>
    </source>
</evidence>
<evidence type="ECO:0000313" key="3">
    <source>
        <dbReference type="EMBL" id="TIH98615.1"/>
    </source>
</evidence>